<dbReference type="Gene3D" id="3.40.50.1110">
    <property type="entry name" value="SGNH hydrolase"/>
    <property type="match status" value="1"/>
</dbReference>
<reference evidence="4 5" key="1">
    <citation type="submission" date="2014-07" db="EMBL/GenBank/DDBJ databases">
        <authorList>
            <person name="McCorrison J."/>
            <person name="Sanka R."/>
            <person name="Torralba M."/>
            <person name="Gillis M."/>
            <person name="Haft D.H."/>
            <person name="Methe B."/>
            <person name="Sutton G."/>
            <person name="Nelson K.E."/>
        </authorList>
    </citation>
    <scope>NUCLEOTIDE SEQUENCE [LARGE SCALE GENOMIC DNA]</scope>
    <source>
        <strain evidence="4 5">DNF00853</strain>
    </source>
</reference>
<dbReference type="GO" id="GO:0005975">
    <property type="term" value="P:carbohydrate metabolic process"/>
    <property type="evidence" value="ECO:0007669"/>
    <property type="project" value="TreeGrafter"/>
</dbReference>
<dbReference type="Proteomes" id="UP000029556">
    <property type="component" value="Unassembled WGS sequence"/>
</dbReference>
<evidence type="ECO:0000313" key="4">
    <source>
        <dbReference type="EMBL" id="KGF34388.1"/>
    </source>
</evidence>
<name>A0A095ZI59_9BACT</name>
<dbReference type="Gene3D" id="2.60.40.10">
    <property type="entry name" value="Immunoglobulins"/>
    <property type="match status" value="1"/>
</dbReference>
<dbReference type="GO" id="GO:0001681">
    <property type="term" value="F:sialate O-acetylesterase activity"/>
    <property type="evidence" value="ECO:0007669"/>
    <property type="project" value="InterPro"/>
</dbReference>
<dbReference type="PANTHER" id="PTHR22901">
    <property type="entry name" value="SIALATE O-ACETYLESTERASE"/>
    <property type="match status" value="1"/>
</dbReference>
<evidence type="ECO:0000313" key="5">
    <source>
        <dbReference type="Proteomes" id="UP000029556"/>
    </source>
</evidence>
<sequence>MKQFFLSCAALLVACVTPSNTIAKVTLTSIWGDNMVLQQQADVKFTGTAKKNSKITIKASWSDKRIMTQSDSNGRWQATLHTTSAGGPYSITFSDGEVLTLRNILLGEVWFCSGQSNMEMPVRGFRGQPVYGCQPYIVSANQRRQLRLYTVLRDWSTTPKTEGVKGQWMELSSQAVGDFSATAYFFGDLLQRSINVPVGLIHSSWSASKIEAWMSRQTLQQFSEVKLPDVNQSKFGWEAGTPTLLWNAMVNPWKGFPVRGVIWYQGEANVSNPALYKRLFPAMVQQWRTFFENKDMPIYYVQIAPYQAGGKDKLEWAWFRQCQLELMSEVPNVGMVTTTDAGSELFIHPPYKIKVGERLAYWALAKTYGRSGFLYSGPIYKSCTLKDGVVEVTFEHGQEGMIPENQEIRGFELVDASGKIHPANARIINSTAKVKVWNDSVKQPTEVRYCFRNYMQADLCNNAGLPASPFRAEIK</sequence>
<gene>
    <name evidence="4" type="ORF">HMPREF2137_08105</name>
</gene>
<dbReference type="InterPro" id="IPR005181">
    <property type="entry name" value="SASA"/>
</dbReference>
<accession>A0A095ZI59</accession>
<dbReference type="InterPro" id="IPR036514">
    <property type="entry name" value="SGNH_hydro_sf"/>
</dbReference>
<keyword evidence="1" id="KW-0378">Hydrolase</keyword>
<feature type="chain" id="PRO_5001923642" evidence="2">
    <location>
        <begin position="24"/>
        <end position="475"/>
    </location>
</feature>
<organism evidence="4 5">
    <name type="scientific">Hoylesella buccalis DNF00853</name>
    <dbReference type="NCBI Taxonomy" id="1401074"/>
    <lineage>
        <taxon>Bacteria</taxon>
        <taxon>Pseudomonadati</taxon>
        <taxon>Bacteroidota</taxon>
        <taxon>Bacteroidia</taxon>
        <taxon>Bacteroidales</taxon>
        <taxon>Prevotellaceae</taxon>
        <taxon>Hoylesella</taxon>
    </lineage>
</organism>
<dbReference type="OrthoDB" id="9816001at2"/>
<evidence type="ECO:0000256" key="2">
    <source>
        <dbReference type="SAM" id="SignalP"/>
    </source>
</evidence>
<dbReference type="EMBL" id="JRNN01000070">
    <property type="protein sequence ID" value="KGF34388.1"/>
    <property type="molecule type" value="Genomic_DNA"/>
</dbReference>
<dbReference type="SUPFAM" id="SSF52266">
    <property type="entry name" value="SGNH hydrolase"/>
    <property type="match status" value="1"/>
</dbReference>
<feature type="domain" description="Sialate O-acetylesterase" evidence="3">
    <location>
        <begin position="108"/>
        <end position="361"/>
    </location>
</feature>
<comment type="caution">
    <text evidence="4">The sequence shown here is derived from an EMBL/GenBank/DDBJ whole genome shotgun (WGS) entry which is preliminary data.</text>
</comment>
<dbReference type="PROSITE" id="PS51257">
    <property type="entry name" value="PROKAR_LIPOPROTEIN"/>
    <property type="match status" value="1"/>
</dbReference>
<keyword evidence="2" id="KW-0732">Signal</keyword>
<dbReference type="InterPro" id="IPR013783">
    <property type="entry name" value="Ig-like_fold"/>
</dbReference>
<dbReference type="Pfam" id="PF03629">
    <property type="entry name" value="SASA"/>
    <property type="match status" value="1"/>
</dbReference>
<protein>
    <submittedName>
        <fullName evidence="4">Sialate O-acetylesterase</fullName>
    </submittedName>
</protein>
<dbReference type="PANTHER" id="PTHR22901:SF0">
    <property type="entry name" value="SIALATE O-ACETYLESTERASE"/>
    <property type="match status" value="1"/>
</dbReference>
<evidence type="ECO:0000256" key="1">
    <source>
        <dbReference type="ARBA" id="ARBA00022801"/>
    </source>
</evidence>
<dbReference type="AlphaFoldDB" id="A0A095ZI59"/>
<dbReference type="InterPro" id="IPR039329">
    <property type="entry name" value="SIAE"/>
</dbReference>
<evidence type="ECO:0000259" key="3">
    <source>
        <dbReference type="Pfam" id="PF03629"/>
    </source>
</evidence>
<proteinExistence type="predicted"/>
<feature type="signal peptide" evidence="2">
    <location>
        <begin position="1"/>
        <end position="23"/>
    </location>
</feature>